<feature type="transmembrane region" description="Helical" evidence="1">
    <location>
        <begin position="159"/>
        <end position="180"/>
    </location>
</feature>
<dbReference type="Proteomes" id="UP000672934">
    <property type="component" value="Unassembled WGS sequence"/>
</dbReference>
<evidence type="ECO:0000313" key="4">
    <source>
        <dbReference type="Proteomes" id="UP000672934"/>
    </source>
</evidence>
<dbReference type="AlphaFoldDB" id="A0A916N355"/>
<comment type="caution">
    <text evidence="3">The sequence shown here is derived from an EMBL/GenBank/DDBJ whole genome shotgun (WGS) entry which is preliminary data.</text>
</comment>
<keyword evidence="4" id="KW-1185">Reference proteome</keyword>
<dbReference type="PROSITE" id="PS50887">
    <property type="entry name" value="GGDEF"/>
    <property type="match status" value="1"/>
</dbReference>
<dbReference type="RefSeq" id="WP_211946346.1">
    <property type="nucleotide sequence ID" value="NZ_CAJPUY010000004.1"/>
</dbReference>
<dbReference type="NCBIfam" id="TIGR00254">
    <property type="entry name" value="GGDEF"/>
    <property type="match status" value="1"/>
</dbReference>
<evidence type="ECO:0000313" key="3">
    <source>
        <dbReference type="EMBL" id="CAG2134236.1"/>
    </source>
</evidence>
<feature type="domain" description="GGDEF" evidence="2">
    <location>
        <begin position="248"/>
        <end position="381"/>
    </location>
</feature>
<dbReference type="PANTHER" id="PTHR46663:SF2">
    <property type="entry name" value="GGDEF DOMAIN-CONTAINING PROTEIN"/>
    <property type="match status" value="1"/>
</dbReference>
<evidence type="ECO:0000259" key="2">
    <source>
        <dbReference type="PROSITE" id="PS50887"/>
    </source>
</evidence>
<dbReference type="InterPro" id="IPR000160">
    <property type="entry name" value="GGDEF_dom"/>
</dbReference>
<dbReference type="SMART" id="SM00267">
    <property type="entry name" value="GGDEF"/>
    <property type="match status" value="1"/>
</dbReference>
<accession>A0A916N355</accession>
<name>A0A916N355_9BURK</name>
<dbReference type="SUPFAM" id="SSF55073">
    <property type="entry name" value="Nucleotide cyclase"/>
    <property type="match status" value="1"/>
</dbReference>
<dbReference type="EMBL" id="CAJPUY010000004">
    <property type="protein sequence ID" value="CAG2134236.1"/>
    <property type="molecule type" value="Genomic_DNA"/>
</dbReference>
<dbReference type="InterPro" id="IPR043128">
    <property type="entry name" value="Rev_trsase/Diguanyl_cyclase"/>
</dbReference>
<keyword evidence="1" id="KW-0472">Membrane</keyword>
<dbReference type="Pfam" id="PF00990">
    <property type="entry name" value="GGDEF"/>
    <property type="match status" value="1"/>
</dbReference>
<gene>
    <name evidence="3" type="ORF">LMG31506_01346</name>
</gene>
<reference evidence="3" key="1">
    <citation type="submission" date="2021-03" db="EMBL/GenBank/DDBJ databases">
        <authorList>
            <person name="Peeters C."/>
        </authorList>
    </citation>
    <scope>NUCLEOTIDE SEQUENCE</scope>
    <source>
        <strain evidence="3">LMG 31506</strain>
    </source>
</reference>
<keyword evidence="1" id="KW-0812">Transmembrane</keyword>
<dbReference type="CDD" id="cd01949">
    <property type="entry name" value="GGDEF"/>
    <property type="match status" value="1"/>
</dbReference>
<organism evidence="3 4">
    <name type="scientific">Cupriavidus yeoncheonensis</name>
    <dbReference type="NCBI Taxonomy" id="1462994"/>
    <lineage>
        <taxon>Bacteria</taxon>
        <taxon>Pseudomonadati</taxon>
        <taxon>Pseudomonadota</taxon>
        <taxon>Betaproteobacteria</taxon>
        <taxon>Burkholderiales</taxon>
        <taxon>Burkholderiaceae</taxon>
        <taxon>Cupriavidus</taxon>
    </lineage>
</organism>
<dbReference type="PANTHER" id="PTHR46663">
    <property type="entry name" value="DIGUANYLATE CYCLASE DGCT-RELATED"/>
    <property type="match status" value="1"/>
</dbReference>
<proteinExistence type="predicted"/>
<protein>
    <recommendedName>
        <fullName evidence="2">GGDEF domain-containing protein</fullName>
    </recommendedName>
</protein>
<feature type="transmembrane region" description="Helical" evidence="1">
    <location>
        <begin position="128"/>
        <end position="147"/>
    </location>
</feature>
<sequence>MPDSTGVFTLPRWQPMKWLVDPGRQVSSDIRHALVGSLFGTMSIFIGGVINTLLVAALITWHLPRKQFFFWLALECMICVARVGVLTSAKRRALAGLPTHTDLHVLLSLVWAFSVGLGTFLSITSGDWLAAALACLSSAAMIGGICFRNFGAPRMTGLMILLALGPCCLGAIVAGEPLFLLTLVQLPVYVVSMTSASFRMNAMLVATMESEQESAHRARHDSLTGLLNRASLLTEIRRSGESKDQALRRLALFYLDLDGFKQVNDIHGHGGGDELLQHVAERMRANVPAGACVARIGGDEFVIVLSDEQRDSVRLLADQLLRDISAPYRLSNGAEVTVGVSVGIAHIRPDGHTADAMLGIADRALYMAKARGKGTFHFAEAN</sequence>
<evidence type="ECO:0000256" key="1">
    <source>
        <dbReference type="SAM" id="Phobius"/>
    </source>
</evidence>
<feature type="transmembrane region" description="Helical" evidence="1">
    <location>
        <begin position="101"/>
        <end position="122"/>
    </location>
</feature>
<dbReference type="Gene3D" id="3.30.70.270">
    <property type="match status" value="1"/>
</dbReference>
<feature type="transmembrane region" description="Helical" evidence="1">
    <location>
        <begin position="34"/>
        <end position="62"/>
    </location>
</feature>
<dbReference type="InterPro" id="IPR052163">
    <property type="entry name" value="DGC-Regulatory_Protein"/>
</dbReference>
<dbReference type="InterPro" id="IPR029787">
    <property type="entry name" value="Nucleotide_cyclase"/>
</dbReference>
<keyword evidence="1" id="KW-1133">Transmembrane helix</keyword>
<feature type="transmembrane region" description="Helical" evidence="1">
    <location>
        <begin position="68"/>
        <end position="89"/>
    </location>
</feature>